<gene>
    <name evidence="13 15" type="primary">rlmN</name>
    <name evidence="15" type="ORF">NE686_01980</name>
</gene>
<dbReference type="InterPro" id="IPR006638">
    <property type="entry name" value="Elp3/MiaA/NifB-like_rSAM"/>
</dbReference>
<name>A0ABT1S5U6_9FIRM</name>
<keyword evidence="3 13" id="KW-0963">Cytoplasm</keyword>
<comment type="function">
    <text evidence="13">Specifically methylates position 2 of adenine 2503 in 23S rRNA and position 2 of adenine 37 in tRNAs.</text>
</comment>
<evidence type="ECO:0000256" key="13">
    <source>
        <dbReference type="HAMAP-Rule" id="MF_01849"/>
    </source>
</evidence>
<sequence>MNKIELNSLTLKELKKYMISIEEKAFRGEQVFSYFNRNKKLDIEDLKILPEKLRMYLIENTKINKIDIYKVFASKIDNTKKYLFSLDDMNIIESVAMEYNHGLTACISTQVGCKMGCSFCASTKEGLIRNLTPAEMVNQIYMMEKDLGKSISNIVLMGSGEPLDNYDNTMKFIDIIHDEKGHNISLRNITLSTCGVVPRIYDLAKENLPITLSISLHSPFDNDRKKIMPIANRYSIEELIKACKFYSEMTNRRITFEYTLINNVNDRDKDIKELIKILEGLNCHINLIPLNPIQEFEKDRPSRENIERVQARLSKSNIAVTIRREMGGDISASCGQLRRTVTQSNDNKRF</sequence>
<dbReference type="Pfam" id="PF21016">
    <property type="entry name" value="RlmN_N"/>
    <property type="match status" value="1"/>
</dbReference>
<protein>
    <recommendedName>
        <fullName evidence="13">Probable dual-specificity RNA methyltransferase RlmN</fullName>
        <ecNumber evidence="13">2.1.1.192</ecNumber>
    </recommendedName>
    <alternativeName>
        <fullName evidence="13">23S rRNA (adenine(2503)-C(2))-methyltransferase</fullName>
    </alternativeName>
    <alternativeName>
        <fullName evidence="13">23S rRNA m2A2503 methyltransferase</fullName>
    </alternativeName>
    <alternativeName>
        <fullName evidence="13">Ribosomal RNA large subunit methyltransferase N</fullName>
    </alternativeName>
    <alternativeName>
        <fullName evidence="13">tRNA (adenine(37)-C(2))-methyltransferase</fullName>
    </alternativeName>
    <alternativeName>
        <fullName evidence="13">tRNA m2A37 methyltransferase</fullName>
    </alternativeName>
</protein>
<evidence type="ECO:0000256" key="1">
    <source>
        <dbReference type="ARBA" id="ARBA00004496"/>
    </source>
</evidence>
<evidence type="ECO:0000313" key="16">
    <source>
        <dbReference type="Proteomes" id="UP001524478"/>
    </source>
</evidence>
<evidence type="ECO:0000313" key="15">
    <source>
        <dbReference type="EMBL" id="MCQ4921843.1"/>
    </source>
</evidence>
<comment type="miscellaneous">
    <text evidence="13">Reaction proceeds by a ping-pong mechanism involving intermediate methylation of a conserved cysteine residue.</text>
</comment>
<evidence type="ECO:0000256" key="6">
    <source>
        <dbReference type="ARBA" id="ARBA00022679"/>
    </source>
</evidence>
<dbReference type="InterPro" id="IPR027492">
    <property type="entry name" value="RNA_MTrfase_RlmN"/>
</dbReference>
<dbReference type="NCBIfam" id="TIGR00048">
    <property type="entry name" value="rRNA_mod_RlmN"/>
    <property type="match status" value="1"/>
</dbReference>
<comment type="catalytic activity">
    <reaction evidence="13">
        <text>adenosine(37) in tRNA + 2 reduced [2Fe-2S]-[ferredoxin] + 2 S-adenosyl-L-methionine = 2-methyladenosine(37) in tRNA + 5'-deoxyadenosine + L-methionine + 2 oxidized [2Fe-2S]-[ferredoxin] + S-adenosyl-L-homocysteine</text>
        <dbReference type="Rhea" id="RHEA:43332"/>
        <dbReference type="Rhea" id="RHEA-COMP:10000"/>
        <dbReference type="Rhea" id="RHEA-COMP:10001"/>
        <dbReference type="Rhea" id="RHEA-COMP:10162"/>
        <dbReference type="Rhea" id="RHEA-COMP:10485"/>
        <dbReference type="ChEBI" id="CHEBI:17319"/>
        <dbReference type="ChEBI" id="CHEBI:33737"/>
        <dbReference type="ChEBI" id="CHEBI:33738"/>
        <dbReference type="ChEBI" id="CHEBI:57844"/>
        <dbReference type="ChEBI" id="CHEBI:57856"/>
        <dbReference type="ChEBI" id="CHEBI:59789"/>
        <dbReference type="ChEBI" id="CHEBI:74411"/>
        <dbReference type="ChEBI" id="CHEBI:74497"/>
        <dbReference type="EC" id="2.1.1.192"/>
    </reaction>
</comment>
<feature type="binding site" evidence="13">
    <location>
        <position position="120"/>
    </location>
    <ligand>
        <name>[4Fe-4S] cluster</name>
        <dbReference type="ChEBI" id="CHEBI:49883"/>
        <note>4Fe-4S-S-AdoMet</note>
    </ligand>
</feature>
<dbReference type="EC" id="2.1.1.192" evidence="13"/>
<dbReference type="Gene3D" id="3.20.20.70">
    <property type="entry name" value="Aldolase class I"/>
    <property type="match status" value="1"/>
</dbReference>
<keyword evidence="11 13" id="KW-0411">Iron-sulfur</keyword>
<dbReference type="RefSeq" id="WP_256310263.1">
    <property type="nucleotide sequence ID" value="NZ_JANGAC010000001.1"/>
</dbReference>
<comment type="similarity">
    <text evidence="13">Belongs to the radical SAM superfamily. RlmN family.</text>
</comment>
<dbReference type="SUPFAM" id="SSF102114">
    <property type="entry name" value="Radical SAM enzymes"/>
    <property type="match status" value="1"/>
</dbReference>
<comment type="cofactor">
    <cofactor evidence="13">
        <name>[4Fe-4S] cluster</name>
        <dbReference type="ChEBI" id="CHEBI:49883"/>
    </cofactor>
    <text evidence="13">Binds 1 [4Fe-4S] cluster. The cluster is coordinated with 3 cysteines and an exchangeable S-adenosyl-L-methionine.</text>
</comment>
<dbReference type="Pfam" id="PF04055">
    <property type="entry name" value="Radical_SAM"/>
    <property type="match status" value="1"/>
</dbReference>
<feature type="binding site" evidence="13">
    <location>
        <position position="113"/>
    </location>
    <ligand>
        <name>[4Fe-4S] cluster</name>
        <dbReference type="ChEBI" id="CHEBI:49883"/>
        <note>4Fe-4S-S-AdoMet</note>
    </ligand>
</feature>
<keyword evidence="8 13" id="KW-0819">tRNA processing</keyword>
<keyword evidence="9 13" id="KW-0479">Metal-binding</keyword>
<dbReference type="SFLD" id="SFLDS00029">
    <property type="entry name" value="Radical_SAM"/>
    <property type="match status" value="1"/>
</dbReference>
<feature type="binding site" evidence="13">
    <location>
        <begin position="160"/>
        <end position="161"/>
    </location>
    <ligand>
        <name>S-adenosyl-L-methionine</name>
        <dbReference type="ChEBI" id="CHEBI:59789"/>
    </ligand>
</feature>
<dbReference type="InterPro" id="IPR040072">
    <property type="entry name" value="Methyltransferase_A"/>
</dbReference>
<feature type="binding site" evidence="13">
    <location>
        <position position="291"/>
    </location>
    <ligand>
        <name>S-adenosyl-L-methionine</name>
        <dbReference type="ChEBI" id="CHEBI:59789"/>
    </ligand>
</feature>
<keyword evidence="2 13" id="KW-0004">4Fe-4S</keyword>
<keyword evidence="7 13" id="KW-0949">S-adenosyl-L-methionine</keyword>
<dbReference type="Proteomes" id="UP001524478">
    <property type="component" value="Unassembled WGS sequence"/>
</dbReference>
<dbReference type="Gene3D" id="1.10.150.530">
    <property type="match status" value="1"/>
</dbReference>
<dbReference type="CDD" id="cd01335">
    <property type="entry name" value="Radical_SAM"/>
    <property type="match status" value="1"/>
</dbReference>
<keyword evidence="10 13" id="KW-0408">Iron</keyword>
<evidence type="ECO:0000256" key="2">
    <source>
        <dbReference type="ARBA" id="ARBA00022485"/>
    </source>
</evidence>
<dbReference type="SFLD" id="SFLDG01062">
    <property type="entry name" value="methyltransferase_(Class_A)"/>
    <property type="match status" value="1"/>
</dbReference>
<evidence type="ECO:0000256" key="4">
    <source>
        <dbReference type="ARBA" id="ARBA00022552"/>
    </source>
</evidence>
<evidence type="ECO:0000256" key="5">
    <source>
        <dbReference type="ARBA" id="ARBA00022603"/>
    </source>
</evidence>
<dbReference type="InterPro" id="IPR007197">
    <property type="entry name" value="rSAM"/>
</dbReference>
<organism evidence="15 16">
    <name type="scientific">Tissierella carlieri</name>
    <dbReference type="NCBI Taxonomy" id="689904"/>
    <lineage>
        <taxon>Bacteria</taxon>
        <taxon>Bacillati</taxon>
        <taxon>Bacillota</taxon>
        <taxon>Tissierellia</taxon>
        <taxon>Tissierellales</taxon>
        <taxon>Tissierellaceae</taxon>
        <taxon>Tissierella</taxon>
    </lineage>
</organism>
<feature type="active site" description="S-methylcysteine intermediate" evidence="13">
    <location>
        <position position="334"/>
    </location>
</feature>
<dbReference type="HAMAP" id="MF_01849">
    <property type="entry name" value="RNA_methyltr_RlmN"/>
    <property type="match status" value="1"/>
</dbReference>
<keyword evidence="5 13" id="KW-0489">Methyltransferase</keyword>
<evidence type="ECO:0000256" key="10">
    <source>
        <dbReference type="ARBA" id="ARBA00023004"/>
    </source>
</evidence>
<reference evidence="15 16" key="1">
    <citation type="submission" date="2022-06" db="EMBL/GenBank/DDBJ databases">
        <title>Isolation of gut microbiota from human fecal samples.</title>
        <authorList>
            <person name="Pamer E.G."/>
            <person name="Barat B."/>
            <person name="Waligurski E."/>
            <person name="Medina S."/>
            <person name="Paddock L."/>
            <person name="Mostad J."/>
        </authorList>
    </citation>
    <scope>NUCLEOTIDE SEQUENCE [LARGE SCALE GENOMIC DNA]</scope>
    <source>
        <strain evidence="15 16">DFI.7.95</strain>
    </source>
</reference>
<evidence type="ECO:0000256" key="9">
    <source>
        <dbReference type="ARBA" id="ARBA00022723"/>
    </source>
</evidence>
<dbReference type="PIRSF" id="PIRSF006004">
    <property type="entry name" value="CHP00048"/>
    <property type="match status" value="1"/>
</dbReference>
<dbReference type="InterPro" id="IPR058240">
    <property type="entry name" value="rSAM_sf"/>
</dbReference>
<evidence type="ECO:0000256" key="8">
    <source>
        <dbReference type="ARBA" id="ARBA00022694"/>
    </source>
</evidence>
<comment type="caution">
    <text evidence="15">The sequence shown here is derived from an EMBL/GenBank/DDBJ whole genome shotgun (WGS) entry which is preliminary data.</text>
</comment>
<dbReference type="InterPro" id="IPR013785">
    <property type="entry name" value="Aldolase_TIM"/>
</dbReference>
<dbReference type="PANTHER" id="PTHR30544">
    <property type="entry name" value="23S RRNA METHYLTRANSFERASE"/>
    <property type="match status" value="1"/>
</dbReference>
<evidence type="ECO:0000256" key="3">
    <source>
        <dbReference type="ARBA" id="ARBA00022490"/>
    </source>
</evidence>
<dbReference type="PANTHER" id="PTHR30544:SF5">
    <property type="entry name" value="RADICAL SAM CORE DOMAIN-CONTAINING PROTEIN"/>
    <property type="match status" value="1"/>
</dbReference>
<feature type="active site" description="Proton acceptor" evidence="13">
    <location>
        <position position="93"/>
    </location>
</feature>
<dbReference type="GO" id="GO:0008168">
    <property type="term" value="F:methyltransferase activity"/>
    <property type="evidence" value="ECO:0007669"/>
    <property type="project" value="UniProtKB-KW"/>
</dbReference>
<dbReference type="SFLD" id="SFLDF00275">
    <property type="entry name" value="adenosine_C2_methyltransferase"/>
    <property type="match status" value="1"/>
</dbReference>
<dbReference type="GO" id="GO:0032259">
    <property type="term" value="P:methylation"/>
    <property type="evidence" value="ECO:0007669"/>
    <property type="project" value="UniProtKB-KW"/>
</dbReference>
<feature type="binding site" evidence="13">
    <location>
        <begin position="215"/>
        <end position="217"/>
    </location>
    <ligand>
        <name>S-adenosyl-L-methionine</name>
        <dbReference type="ChEBI" id="CHEBI:59789"/>
    </ligand>
</feature>
<comment type="subcellular location">
    <subcellularLocation>
        <location evidence="1 13">Cytoplasm</location>
    </subcellularLocation>
</comment>
<evidence type="ECO:0000259" key="14">
    <source>
        <dbReference type="PROSITE" id="PS51918"/>
    </source>
</evidence>
<keyword evidence="16" id="KW-1185">Reference proteome</keyword>
<feature type="binding site" evidence="13">
    <location>
        <position position="192"/>
    </location>
    <ligand>
        <name>S-adenosyl-L-methionine</name>
        <dbReference type="ChEBI" id="CHEBI:59789"/>
    </ligand>
</feature>
<keyword evidence="6 13" id="KW-0808">Transferase</keyword>
<keyword evidence="4 13" id="KW-0698">rRNA processing</keyword>
<feature type="domain" description="Radical SAM core" evidence="14">
    <location>
        <begin position="99"/>
        <end position="329"/>
    </location>
</feature>
<dbReference type="InterPro" id="IPR048641">
    <property type="entry name" value="RlmN_N"/>
</dbReference>
<dbReference type="InterPro" id="IPR004383">
    <property type="entry name" value="rRNA_lsu_MTrfase_RlmN/Cfr"/>
</dbReference>
<evidence type="ECO:0000256" key="7">
    <source>
        <dbReference type="ARBA" id="ARBA00022691"/>
    </source>
</evidence>
<dbReference type="PROSITE" id="PS51918">
    <property type="entry name" value="RADICAL_SAM"/>
    <property type="match status" value="1"/>
</dbReference>
<feature type="binding site" evidence="13">
    <location>
        <position position="117"/>
    </location>
    <ligand>
        <name>[4Fe-4S] cluster</name>
        <dbReference type="ChEBI" id="CHEBI:49883"/>
        <note>4Fe-4S-S-AdoMet</note>
    </ligand>
</feature>
<accession>A0ABT1S5U6</accession>
<evidence type="ECO:0000256" key="12">
    <source>
        <dbReference type="ARBA" id="ARBA00023157"/>
    </source>
</evidence>
<dbReference type="EMBL" id="JANGAC010000001">
    <property type="protein sequence ID" value="MCQ4921843.1"/>
    <property type="molecule type" value="Genomic_DNA"/>
</dbReference>
<proteinExistence type="inferred from homology"/>
<evidence type="ECO:0000256" key="11">
    <source>
        <dbReference type="ARBA" id="ARBA00023014"/>
    </source>
</evidence>
<dbReference type="SMART" id="SM00729">
    <property type="entry name" value="Elp3"/>
    <property type="match status" value="1"/>
</dbReference>
<keyword evidence="12 13" id="KW-1015">Disulfide bond</keyword>
<comment type="caution">
    <text evidence="13">Lacks conserved residue(s) required for the propagation of feature annotation.</text>
</comment>
<comment type="catalytic activity">
    <reaction evidence="13">
        <text>adenosine(2503) in 23S rRNA + 2 reduced [2Fe-2S]-[ferredoxin] + 2 S-adenosyl-L-methionine = 2-methyladenosine(2503) in 23S rRNA + 5'-deoxyadenosine + L-methionine + 2 oxidized [2Fe-2S]-[ferredoxin] + S-adenosyl-L-homocysteine</text>
        <dbReference type="Rhea" id="RHEA:42916"/>
        <dbReference type="Rhea" id="RHEA-COMP:10000"/>
        <dbReference type="Rhea" id="RHEA-COMP:10001"/>
        <dbReference type="Rhea" id="RHEA-COMP:10152"/>
        <dbReference type="Rhea" id="RHEA-COMP:10282"/>
        <dbReference type="ChEBI" id="CHEBI:17319"/>
        <dbReference type="ChEBI" id="CHEBI:33737"/>
        <dbReference type="ChEBI" id="CHEBI:33738"/>
        <dbReference type="ChEBI" id="CHEBI:57844"/>
        <dbReference type="ChEBI" id="CHEBI:57856"/>
        <dbReference type="ChEBI" id="CHEBI:59789"/>
        <dbReference type="ChEBI" id="CHEBI:74411"/>
        <dbReference type="ChEBI" id="CHEBI:74497"/>
        <dbReference type="EC" id="2.1.1.192"/>
    </reaction>
</comment>